<sequence>MEEKIEKKRAKRLHMEHERENIITSGNLFIDVFLGILGKTNATPEVCTKYLKKVLHAIFFLGHINKPQILPEDFIPDCLQRNLRKRCPQIFEQCKTHLPRQTPYSILLEFMAENDNVKDPQNFISQLANVNSSLWKKDRTIGSHPVANDFAFTASIIAYSCYKDATTNRILKIAYGSSMSCKGKVPRLIMIRISALYKWDKAISYAVCRHRNSPAIMFPNQVQCKTFSFEAQKCNFKRIPSCTDCEKLFKNEQPDPLSITDKKICLYGSLAETESVSNLLMCCPDLRNTTVSEQFDNQNPMNREEIEHIFTTQYQQQLISELRSLLNSRDFTVPEGEWLFYNPV</sequence>
<evidence type="ECO:0000313" key="2">
    <source>
        <dbReference type="Proteomes" id="UP001295444"/>
    </source>
</evidence>
<keyword evidence="2" id="KW-1185">Reference proteome</keyword>
<proteinExistence type="predicted"/>
<evidence type="ECO:0000313" key="1">
    <source>
        <dbReference type="EMBL" id="CAH2291767.1"/>
    </source>
</evidence>
<accession>A0AAD1S585</accession>
<dbReference type="Proteomes" id="UP001295444">
    <property type="component" value="Chromosome 05"/>
</dbReference>
<dbReference type="EMBL" id="OW240916">
    <property type="protein sequence ID" value="CAH2291767.1"/>
    <property type="molecule type" value="Genomic_DNA"/>
</dbReference>
<reference evidence="1" key="1">
    <citation type="submission" date="2022-03" db="EMBL/GenBank/DDBJ databases">
        <authorList>
            <person name="Alioto T."/>
            <person name="Alioto T."/>
            <person name="Gomez Garrido J."/>
        </authorList>
    </citation>
    <scope>NUCLEOTIDE SEQUENCE</scope>
</reference>
<gene>
    <name evidence="1" type="ORF">PECUL_23A054559</name>
</gene>
<organism evidence="1 2">
    <name type="scientific">Pelobates cultripes</name>
    <name type="common">Western spadefoot toad</name>
    <dbReference type="NCBI Taxonomy" id="61616"/>
    <lineage>
        <taxon>Eukaryota</taxon>
        <taxon>Metazoa</taxon>
        <taxon>Chordata</taxon>
        <taxon>Craniata</taxon>
        <taxon>Vertebrata</taxon>
        <taxon>Euteleostomi</taxon>
        <taxon>Amphibia</taxon>
        <taxon>Batrachia</taxon>
        <taxon>Anura</taxon>
        <taxon>Pelobatoidea</taxon>
        <taxon>Pelobatidae</taxon>
        <taxon>Pelobates</taxon>
    </lineage>
</organism>
<dbReference type="AlphaFoldDB" id="A0AAD1S585"/>
<name>A0AAD1S585_PELCU</name>
<protein>
    <submittedName>
        <fullName evidence="1">Uncharacterized protein</fullName>
    </submittedName>
</protein>